<name>C4V2U3_9FIRM</name>
<evidence type="ECO:0000313" key="7">
    <source>
        <dbReference type="Proteomes" id="UP000005309"/>
    </source>
</evidence>
<keyword evidence="7" id="KW-1185">Reference proteome</keyword>
<evidence type="ECO:0000256" key="3">
    <source>
        <dbReference type="ARBA" id="ARBA00022630"/>
    </source>
</evidence>
<keyword evidence="4" id="KW-0288">FMN</keyword>
<dbReference type="eggNOG" id="COG2070">
    <property type="taxonomic scope" value="Bacteria"/>
</dbReference>
<keyword evidence="6" id="KW-0223">Dioxygenase</keyword>
<dbReference type="AlphaFoldDB" id="C4V2U3"/>
<dbReference type="CDD" id="cd04730">
    <property type="entry name" value="NPD_like"/>
    <property type="match status" value="1"/>
</dbReference>
<sequence>MKNNGWRGEPKLLRRDLPEAVHFPDWRAYMRLPEVRIGKKVATIPIIQGGMAIRITTARLAAAAANEGGIGLIAASGMKPKELRYEIRLARSLSPHGIIGINEMVAANDFADAVKIAIDEGIDLVVAGAGFSRDMFQYGKESGTPIVPIVSSAKLAKISEKLGAAAVVVEGKEAGGHLGTDQSVRSIISDVRAAVKIPVFAAGGVLTGQDIADLHKMGADGVQLGSRFAASVESNAAPSLKEYYLKTKKEDVVIIHSPVGLPGRAVRTPFSARIMAGPVPPKVCDHCLKQCDHHFCIIRALSRAQQGDVETGLVFTGEFMPRIDRIMSVHEIFEELKQQLAAAD</sequence>
<dbReference type="PANTHER" id="PTHR32332:SF18">
    <property type="entry name" value="2-NITROPROPANE DIOXYGENASE"/>
    <property type="match status" value="1"/>
</dbReference>
<keyword evidence="5" id="KW-0560">Oxidoreductase</keyword>
<proteinExistence type="predicted"/>
<dbReference type="InterPro" id="IPR013785">
    <property type="entry name" value="Aldolase_TIM"/>
</dbReference>
<dbReference type="STRING" id="638302.HMPREF0908_0807"/>
<dbReference type="GO" id="GO:0051213">
    <property type="term" value="F:dioxygenase activity"/>
    <property type="evidence" value="ECO:0007669"/>
    <property type="project" value="UniProtKB-KW"/>
</dbReference>
<dbReference type="HOGENOM" id="CLU_038732_0_0_9"/>
<dbReference type="Gene3D" id="3.20.20.70">
    <property type="entry name" value="Aldolase class I"/>
    <property type="match status" value="1"/>
</dbReference>
<organism evidence="6 7">
    <name type="scientific">Selenomonas flueggei ATCC 43531</name>
    <dbReference type="NCBI Taxonomy" id="638302"/>
    <lineage>
        <taxon>Bacteria</taxon>
        <taxon>Bacillati</taxon>
        <taxon>Bacillota</taxon>
        <taxon>Negativicutes</taxon>
        <taxon>Selenomonadales</taxon>
        <taxon>Selenomonadaceae</taxon>
        <taxon>Selenomonas</taxon>
    </lineage>
</organism>
<evidence type="ECO:0000256" key="5">
    <source>
        <dbReference type="ARBA" id="ARBA00023002"/>
    </source>
</evidence>
<comment type="function">
    <text evidence="1">Nitronate monooxygenase that uses molecular oxygen to catalyze the oxidative denitrification of alkyl nitronates. Acts on propionate 3-nitronate (P3N), the presumed physiological substrate. Probably functions in the detoxification of P3N, a metabolic poison produced by plants and fungi as a defense mechanism.</text>
</comment>
<protein>
    <recommendedName>
        <fullName evidence="2">Probable nitronate monooxygenase</fullName>
    </recommendedName>
</protein>
<dbReference type="SUPFAM" id="SSF51412">
    <property type="entry name" value="Inosine monophosphate dehydrogenase (IMPDH)"/>
    <property type="match status" value="1"/>
</dbReference>
<evidence type="ECO:0000256" key="2">
    <source>
        <dbReference type="ARBA" id="ARBA00013457"/>
    </source>
</evidence>
<reference evidence="6 7" key="1">
    <citation type="submission" date="2009-04" db="EMBL/GenBank/DDBJ databases">
        <authorList>
            <person name="Qin X."/>
            <person name="Bachman B."/>
            <person name="Battles P."/>
            <person name="Bell A."/>
            <person name="Bess C."/>
            <person name="Bickham C."/>
            <person name="Chaboub L."/>
            <person name="Chen D."/>
            <person name="Coyle M."/>
            <person name="Deiros D.R."/>
            <person name="Dinh H."/>
            <person name="Forbes L."/>
            <person name="Fowler G."/>
            <person name="Francisco L."/>
            <person name="Fu Q."/>
            <person name="Gubbala S."/>
            <person name="Hale W."/>
            <person name="Han Y."/>
            <person name="Hemphill L."/>
            <person name="Highlander S.K."/>
            <person name="Hirani K."/>
            <person name="Hogues M."/>
            <person name="Jackson L."/>
            <person name="Jakkamsetti A."/>
            <person name="Javaid M."/>
            <person name="Jiang H."/>
            <person name="Korchina V."/>
            <person name="Kovar C."/>
            <person name="Lara F."/>
            <person name="Lee S."/>
            <person name="Mata R."/>
            <person name="Mathew T."/>
            <person name="Moen C."/>
            <person name="Morales K."/>
            <person name="Munidasa M."/>
            <person name="Nazareth L."/>
            <person name="Ngo R."/>
            <person name="Nguyen L."/>
            <person name="Okwuonu G."/>
            <person name="Ongeri F."/>
            <person name="Patil S."/>
            <person name="Petrosino J."/>
            <person name="Pham C."/>
            <person name="Pham P."/>
            <person name="Pu L.-L."/>
            <person name="Puazo M."/>
            <person name="Raj R."/>
            <person name="Reid J."/>
            <person name="Rouhana J."/>
            <person name="Saada N."/>
            <person name="Shang Y."/>
            <person name="Simmons D."/>
            <person name="Thornton R."/>
            <person name="Warren J."/>
            <person name="Weissenberger G."/>
            <person name="Zhang J."/>
            <person name="Zhang L."/>
            <person name="Zhou C."/>
            <person name="Zhu D."/>
            <person name="Muzny D."/>
            <person name="Worley K."/>
            <person name="Gibbs R."/>
        </authorList>
    </citation>
    <scope>NUCLEOTIDE SEQUENCE [LARGE SCALE GENOMIC DNA]</scope>
    <source>
        <strain evidence="6 7">ATCC 43531</strain>
    </source>
</reference>
<dbReference type="Pfam" id="PF03060">
    <property type="entry name" value="NMO"/>
    <property type="match status" value="1"/>
</dbReference>
<evidence type="ECO:0000256" key="1">
    <source>
        <dbReference type="ARBA" id="ARBA00003535"/>
    </source>
</evidence>
<evidence type="ECO:0000256" key="4">
    <source>
        <dbReference type="ARBA" id="ARBA00022643"/>
    </source>
</evidence>
<gene>
    <name evidence="6" type="ORF">HMPREF0908_0807</name>
</gene>
<keyword evidence="3" id="KW-0285">Flavoprotein</keyword>
<accession>C4V2U3</accession>
<dbReference type="GO" id="GO:0018580">
    <property type="term" value="F:nitronate monooxygenase activity"/>
    <property type="evidence" value="ECO:0007669"/>
    <property type="project" value="InterPro"/>
</dbReference>
<dbReference type="EMBL" id="ACLA01000011">
    <property type="protein sequence ID" value="EEQ48779.1"/>
    <property type="molecule type" value="Genomic_DNA"/>
</dbReference>
<comment type="caution">
    <text evidence="6">The sequence shown here is derived from an EMBL/GenBank/DDBJ whole genome shotgun (WGS) entry which is preliminary data.</text>
</comment>
<dbReference type="InterPro" id="IPR004136">
    <property type="entry name" value="NMO"/>
</dbReference>
<evidence type="ECO:0000313" key="6">
    <source>
        <dbReference type="EMBL" id="EEQ48779.1"/>
    </source>
</evidence>
<dbReference type="PANTHER" id="PTHR32332">
    <property type="entry name" value="2-NITROPROPANE DIOXYGENASE"/>
    <property type="match status" value="1"/>
</dbReference>
<dbReference type="Proteomes" id="UP000005309">
    <property type="component" value="Unassembled WGS sequence"/>
</dbReference>